<protein>
    <submittedName>
        <fullName evidence="2">Sulfotransferase</fullName>
    </submittedName>
</protein>
<dbReference type="Gene3D" id="3.40.50.300">
    <property type="entry name" value="P-loop containing nucleotide triphosphate hydrolases"/>
    <property type="match status" value="1"/>
</dbReference>
<dbReference type="PANTHER" id="PTHR12788">
    <property type="entry name" value="PROTEIN-TYROSINE SULFOTRANSFERASE 2"/>
    <property type="match status" value="1"/>
</dbReference>
<gene>
    <name evidence="2" type="ORF">RIF23_05825</name>
</gene>
<keyword evidence="3" id="KW-1185">Reference proteome</keyword>
<name>A0ABU2H3D1_9ACTN</name>
<dbReference type="SUPFAM" id="SSF52540">
    <property type="entry name" value="P-loop containing nucleoside triphosphate hydrolases"/>
    <property type="match status" value="1"/>
</dbReference>
<keyword evidence="1" id="KW-0808">Transferase</keyword>
<dbReference type="InterPro" id="IPR026634">
    <property type="entry name" value="TPST-like"/>
</dbReference>
<sequence length="284" mass="31693">MGRVDHRMVFVAGLHRSGTSLLARCLAAHSEVSGLGGTGVPENEGQHLQDVYPPARAYGGPGLFALDPRAHRSVEAAHAPLAEACGDTAEPARWRARRLFEAWAPYWDLSRPVLVEKSPPNLLMLRYLNELYPDAAFVVVLRHPVVVSLATAKWCPMPLPALVEHWLHAHELAAADLPWLRQVRIVRYEHLVQNPERVLGELAGLLGLDGPIPAVGVTAGHSRRYERLWRSYASPVHPLRRAERRRVERTMGERCARFGYDLSDLRQPCASWPSLSIPQPLDVI</sequence>
<comment type="caution">
    <text evidence="2">The sequence shown here is derived from an EMBL/GenBank/DDBJ whole genome shotgun (WGS) entry which is preliminary data.</text>
</comment>
<dbReference type="InterPro" id="IPR027417">
    <property type="entry name" value="P-loop_NTPase"/>
</dbReference>
<dbReference type="Proteomes" id="UP001250214">
    <property type="component" value="Unassembled WGS sequence"/>
</dbReference>
<reference evidence="3" key="1">
    <citation type="submission" date="2023-07" db="EMBL/GenBank/DDBJ databases">
        <title>Novel species in the genus Lipingzhangella isolated from Sambhar Salt Lake.</title>
        <authorList>
            <person name="Jiya N."/>
            <person name="Kajale S."/>
            <person name="Sharma A."/>
        </authorList>
    </citation>
    <scope>NUCLEOTIDE SEQUENCE [LARGE SCALE GENOMIC DNA]</scope>
    <source>
        <strain evidence="3">LS1_29</strain>
    </source>
</reference>
<proteinExistence type="predicted"/>
<evidence type="ECO:0000256" key="1">
    <source>
        <dbReference type="ARBA" id="ARBA00022679"/>
    </source>
</evidence>
<evidence type="ECO:0000313" key="2">
    <source>
        <dbReference type="EMBL" id="MDS1269811.1"/>
    </source>
</evidence>
<dbReference type="RefSeq" id="WP_310911347.1">
    <property type="nucleotide sequence ID" value="NZ_JAVLVT010000002.1"/>
</dbReference>
<dbReference type="EMBL" id="JAVLVT010000002">
    <property type="protein sequence ID" value="MDS1269811.1"/>
    <property type="molecule type" value="Genomic_DNA"/>
</dbReference>
<dbReference type="PANTHER" id="PTHR12788:SF10">
    <property type="entry name" value="PROTEIN-TYROSINE SULFOTRANSFERASE"/>
    <property type="match status" value="1"/>
</dbReference>
<evidence type="ECO:0000313" key="3">
    <source>
        <dbReference type="Proteomes" id="UP001250214"/>
    </source>
</evidence>
<dbReference type="Pfam" id="PF13469">
    <property type="entry name" value="Sulfotransfer_3"/>
    <property type="match status" value="1"/>
</dbReference>
<accession>A0ABU2H3D1</accession>
<organism evidence="2 3">
    <name type="scientific">Lipingzhangella rawalii</name>
    <dbReference type="NCBI Taxonomy" id="2055835"/>
    <lineage>
        <taxon>Bacteria</taxon>
        <taxon>Bacillati</taxon>
        <taxon>Actinomycetota</taxon>
        <taxon>Actinomycetes</taxon>
        <taxon>Streptosporangiales</taxon>
        <taxon>Nocardiopsidaceae</taxon>
        <taxon>Lipingzhangella</taxon>
    </lineage>
</organism>